<reference evidence="2 3" key="1">
    <citation type="submission" date="2019-08" db="EMBL/GenBank/DDBJ databases">
        <title>Paraburkholderia sp. DCY113.</title>
        <authorList>
            <person name="Kang J."/>
        </authorList>
    </citation>
    <scope>NUCLEOTIDE SEQUENCE [LARGE SCALE GENOMIC DNA]</scope>
    <source>
        <strain evidence="2 3">DCY113</strain>
    </source>
</reference>
<feature type="transmembrane region" description="Helical" evidence="1">
    <location>
        <begin position="205"/>
        <end position="226"/>
    </location>
</feature>
<proteinExistence type="predicted"/>
<dbReference type="AlphaFoldDB" id="A0A5B0GVE3"/>
<feature type="transmembrane region" description="Helical" evidence="1">
    <location>
        <begin position="156"/>
        <end position="181"/>
    </location>
</feature>
<gene>
    <name evidence="2" type="ORF">FVF58_25575</name>
</gene>
<evidence type="ECO:0000313" key="2">
    <source>
        <dbReference type="EMBL" id="KAA1006916.1"/>
    </source>
</evidence>
<feature type="transmembrane region" description="Helical" evidence="1">
    <location>
        <begin position="41"/>
        <end position="59"/>
    </location>
</feature>
<feature type="transmembrane region" description="Helical" evidence="1">
    <location>
        <begin position="71"/>
        <end position="95"/>
    </location>
</feature>
<accession>A0A5B0GVE3</accession>
<name>A0A5B0GVE3_9BURK</name>
<feature type="transmembrane region" description="Helical" evidence="1">
    <location>
        <begin position="368"/>
        <end position="390"/>
    </location>
</feature>
<comment type="caution">
    <text evidence="2">The sequence shown here is derived from an EMBL/GenBank/DDBJ whole genome shotgun (WGS) entry which is preliminary data.</text>
</comment>
<dbReference type="PANTHER" id="PTHR41983:SF2">
    <property type="entry name" value="SHORT-CHAIN FATTY ACID TRANSPORTER-RELATED"/>
    <property type="match status" value="1"/>
</dbReference>
<feature type="transmembrane region" description="Helical" evidence="1">
    <location>
        <begin position="296"/>
        <end position="313"/>
    </location>
</feature>
<dbReference type="Proteomes" id="UP000325273">
    <property type="component" value="Unassembled WGS sequence"/>
</dbReference>
<keyword evidence="3" id="KW-1185">Reference proteome</keyword>
<dbReference type="EMBL" id="VTUZ01000018">
    <property type="protein sequence ID" value="KAA1006916.1"/>
    <property type="molecule type" value="Genomic_DNA"/>
</dbReference>
<feature type="transmembrane region" description="Helical" evidence="1">
    <location>
        <begin position="443"/>
        <end position="464"/>
    </location>
</feature>
<feature type="transmembrane region" description="Helical" evidence="1">
    <location>
        <begin position="115"/>
        <end position="144"/>
    </location>
</feature>
<dbReference type="Pfam" id="PF02667">
    <property type="entry name" value="SCFA_trans"/>
    <property type="match status" value="1"/>
</dbReference>
<keyword evidence="1" id="KW-0472">Membrane</keyword>
<dbReference type="PANTHER" id="PTHR41983">
    <property type="entry name" value="SHORT-CHAIN FATTY ACID TRANSPORTER-RELATED"/>
    <property type="match status" value="1"/>
</dbReference>
<sequence>MEKLNADAPPVASSNRVWSFGLQRITRLCVVLVERVMPDPFVIAILLTLLTCALAFAIAPKASLPEVLTSWYDGVFKIASFAFLVALTLVTGHALSTSGPVSKLLRRIASLPATAAGAMTLTFFVSMVGGMLNWAVGLVVSALFAREIAKRIRVDFAWLVAAAYAGWSFYVCGISSSIALLSATRGSPMNLIEKVTGDVLPMKEFLFSPLNTIPVLMLAVVVPVVFRIMMPREHESIAADPARLIAEDTIQSEEAPPKTVAGKLDNAWLLNLVLVALGLGYIGLKVARSAFTMDLNMLVMIFLLLGLVTHWTPKAYLRAINNAARVAGPILLQFPLYGGIMGIMTATGLADVIAQWFMGFSTTQTLPFWSFVSSTLISMFVPSAGGHWIVQAPFVVPAAEHLHVPQSAVAISVALGEGVADMIQPMWVIPLLAIAGVGMGRVMGFTVIIFFVMFTVMGGTLLLFGH</sequence>
<feature type="transmembrane region" description="Helical" evidence="1">
    <location>
        <begin position="334"/>
        <end position="356"/>
    </location>
</feature>
<dbReference type="GO" id="GO:0005886">
    <property type="term" value="C:plasma membrane"/>
    <property type="evidence" value="ECO:0007669"/>
    <property type="project" value="TreeGrafter"/>
</dbReference>
<organism evidence="2 3">
    <name type="scientific">Paraburkholderia panacisoli</name>
    <dbReference type="NCBI Taxonomy" id="2603818"/>
    <lineage>
        <taxon>Bacteria</taxon>
        <taxon>Pseudomonadati</taxon>
        <taxon>Pseudomonadota</taxon>
        <taxon>Betaproteobacteria</taxon>
        <taxon>Burkholderiales</taxon>
        <taxon>Burkholderiaceae</taxon>
        <taxon>Paraburkholderia</taxon>
    </lineage>
</organism>
<keyword evidence="1" id="KW-0812">Transmembrane</keyword>
<feature type="transmembrane region" description="Helical" evidence="1">
    <location>
        <begin position="267"/>
        <end position="284"/>
    </location>
</feature>
<evidence type="ECO:0000313" key="3">
    <source>
        <dbReference type="Proteomes" id="UP000325273"/>
    </source>
</evidence>
<evidence type="ECO:0000256" key="1">
    <source>
        <dbReference type="SAM" id="Phobius"/>
    </source>
</evidence>
<keyword evidence="1" id="KW-1133">Transmembrane helix</keyword>
<dbReference type="RefSeq" id="WP_149672614.1">
    <property type="nucleotide sequence ID" value="NZ_VTUZ01000018.1"/>
</dbReference>
<protein>
    <submittedName>
        <fullName evidence="2">Short-chain fatty acid transporter</fullName>
    </submittedName>
</protein>
<dbReference type="InterPro" id="IPR006160">
    <property type="entry name" value="SCFA_transpt_AtoE"/>
</dbReference>